<organism evidence="3 4">
    <name type="scientific">Clydaea vesicula</name>
    <dbReference type="NCBI Taxonomy" id="447962"/>
    <lineage>
        <taxon>Eukaryota</taxon>
        <taxon>Fungi</taxon>
        <taxon>Fungi incertae sedis</taxon>
        <taxon>Chytridiomycota</taxon>
        <taxon>Chytridiomycota incertae sedis</taxon>
        <taxon>Chytridiomycetes</taxon>
        <taxon>Lobulomycetales</taxon>
        <taxon>Lobulomycetaceae</taxon>
        <taxon>Clydaea</taxon>
    </lineage>
</organism>
<proteinExistence type="inferred from homology"/>
<dbReference type="AlphaFoldDB" id="A0AAD5Y120"/>
<evidence type="ECO:0000313" key="3">
    <source>
        <dbReference type="EMBL" id="KAJ3226058.1"/>
    </source>
</evidence>
<evidence type="ECO:0000259" key="2">
    <source>
        <dbReference type="Pfam" id="PF03109"/>
    </source>
</evidence>
<dbReference type="PANTHER" id="PTHR43173:SF37">
    <property type="entry name" value="ABC1 FAMILY PROTEIN C10F6.14C"/>
    <property type="match status" value="1"/>
</dbReference>
<accession>A0AAD5Y120</accession>
<gene>
    <name evidence="3" type="ORF">HK099_005643</name>
</gene>
<reference evidence="3" key="1">
    <citation type="submission" date="2020-05" db="EMBL/GenBank/DDBJ databases">
        <title>Phylogenomic resolution of chytrid fungi.</title>
        <authorList>
            <person name="Stajich J.E."/>
            <person name="Amses K."/>
            <person name="Simmons R."/>
            <person name="Seto K."/>
            <person name="Myers J."/>
            <person name="Bonds A."/>
            <person name="Quandt C.A."/>
            <person name="Barry K."/>
            <person name="Liu P."/>
            <person name="Grigoriev I."/>
            <person name="Longcore J.E."/>
            <person name="James T.Y."/>
        </authorList>
    </citation>
    <scope>NUCLEOTIDE SEQUENCE</scope>
    <source>
        <strain evidence="3">JEL0476</strain>
    </source>
</reference>
<dbReference type="EMBL" id="JADGJW010000045">
    <property type="protein sequence ID" value="KAJ3226058.1"/>
    <property type="molecule type" value="Genomic_DNA"/>
</dbReference>
<dbReference type="Proteomes" id="UP001211065">
    <property type="component" value="Unassembled WGS sequence"/>
</dbReference>
<sequence length="551" mass="64321">MNRKLLKIGSVATGIFAADYFLLDNSLKRNLRTLSYGALITADYKLNFTIGNAEKIGSLHKRTAERISYVCRENGGLYIKFGQQIASLNHVLPEEYAEIFYKFFDEAPSADFERVIKIFKNDFGVHPDELFDEFSVHPIASASIAQVHSAKIKGTTTKVAIKIQKPEIKNQMFWDFQMYKFVTFCFEKLFDLPLCWSFDYIQRHFQSELDFINEGKNSEICAQHFSKVKNLRENCYVPKIYWDRSSSRVLTQEWIDGVKLNKTLLEKNSFSSKTVMEVVVDIFSNQIFRSGFVHCDPHQGNILIRPHPLQKNKPQIVLIDHGLYVSCSPEFVQNYALFWKSLFTQDSQTLEEIVKNWGMSDIQMFATMTLQKPWKKDVAIHIPQKPDLREIYEMQVEAKQRIQKFLTNTNLIPKELIFIGRNLNIVRSLNKHLNSPVNRINLMATCAVKSLGPDWSVWERNTMRDLSFKRYDYNKDFINSFIMFFKSRLNYLKFQTTLLVSAIGFRFSKTLQMLQYYILNTQSGGFEEHLDKQMKEASKKIGFEIRDPFDG</sequence>
<evidence type="ECO:0000256" key="1">
    <source>
        <dbReference type="ARBA" id="ARBA00009670"/>
    </source>
</evidence>
<dbReference type="InterPro" id="IPR045307">
    <property type="entry name" value="ADCK1_dom"/>
</dbReference>
<keyword evidence="4" id="KW-1185">Reference proteome</keyword>
<evidence type="ECO:0000313" key="4">
    <source>
        <dbReference type="Proteomes" id="UP001211065"/>
    </source>
</evidence>
<protein>
    <recommendedName>
        <fullName evidence="2">ABC1 atypical kinase-like domain-containing protein</fullName>
    </recommendedName>
</protein>
<dbReference type="InterPro" id="IPR051130">
    <property type="entry name" value="Mito_struct-func_regulator"/>
</dbReference>
<dbReference type="InterPro" id="IPR011009">
    <property type="entry name" value="Kinase-like_dom_sf"/>
</dbReference>
<comment type="similarity">
    <text evidence="1">Belongs to the protein kinase superfamily. ADCK protein kinase family.</text>
</comment>
<dbReference type="Pfam" id="PF03109">
    <property type="entry name" value="ABC1"/>
    <property type="match status" value="1"/>
</dbReference>
<dbReference type="CDD" id="cd13969">
    <property type="entry name" value="ADCK1-like"/>
    <property type="match status" value="1"/>
</dbReference>
<dbReference type="PANTHER" id="PTHR43173">
    <property type="entry name" value="ABC1 FAMILY PROTEIN"/>
    <property type="match status" value="1"/>
</dbReference>
<feature type="domain" description="ABC1 atypical kinase-like" evidence="2">
    <location>
        <begin position="104"/>
        <end position="352"/>
    </location>
</feature>
<comment type="caution">
    <text evidence="3">The sequence shown here is derived from an EMBL/GenBank/DDBJ whole genome shotgun (WGS) entry which is preliminary data.</text>
</comment>
<dbReference type="InterPro" id="IPR004147">
    <property type="entry name" value="ABC1_dom"/>
</dbReference>
<name>A0AAD5Y120_9FUNG</name>
<dbReference type="SUPFAM" id="SSF56112">
    <property type="entry name" value="Protein kinase-like (PK-like)"/>
    <property type="match status" value="1"/>
</dbReference>